<accession>A0ABP9CYU5</accession>
<protein>
    <recommendedName>
        <fullName evidence="3">isochorismate synthase</fullName>
        <ecNumber evidence="3">5.4.4.2</ecNumber>
    </recommendedName>
    <alternativeName>
        <fullName evidence="5">Isochorismate mutase</fullName>
    </alternativeName>
</protein>
<evidence type="ECO:0000313" key="8">
    <source>
        <dbReference type="Proteomes" id="UP001500839"/>
    </source>
</evidence>
<dbReference type="SUPFAM" id="SSF56322">
    <property type="entry name" value="ADC synthase"/>
    <property type="match status" value="1"/>
</dbReference>
<dbReference type="EC" id="5.4.4.2" evidence="3"/>
<keyword evidence="8" id="KW-1185">Reference proteome</keyword>
<evidence type="ECO:0000256" key="4">
    <source>
        <dbReference type="ARBA" id="ARBA00023235"/>
    </source>
</evidence>
<dbReference type="PANTHER" id="PTHR42839:SF2">
    <property type="entry name" value="ISOCHORISMATE SYNTHASE ENTC"/>
    <property type="match status" value="1"/>
</dbReference>
<name>A0ABP9CYU5_9ACTN</name>
<evidence type="ECO:0000313" key="7">
    <source>
        <dbReference type="EMBL" id="GAA4822028.1"/>
    </source>
</evidence>
<dbReference type="InterPro" id="IPR015890">
    <property type="entry name" value="Chorismate_C"/>
</dbReference>
<dbReference type="Proteomes" id="UP001500839">
    <property type="component" value="Unassembled WGS sequence"/>
</dbReference>
<dbReference type="InterPro" id="IPR005801">
    <property type="entry name" value="ADC_synthase"/>
</dbReference>
<dbReference type="EMBL" id="BAABKQ010000001">
    <property type="protein sequence ID" value="GAA4822028.1"/>
    <property type="molecule type" value="Genomic_DNA"/>
</dbReference>
<comment type="catalytic activity">
    <reaction evidence="1">
        <text>chorismate = isochorismate</text>
        <dbReference type="Rhea" id="RHEA:18985"/>
        <dbReference type="ChEBI" id="CHEBI:29748"/>
        <dbReference type="ChEBI" id="CHEBI:29780"/>
        <dbReference type="EC" id="5.4.4.2"/>
    </reaction>
</comment>
<organism evidence="7 8">
    <name type="scientific">Tomitella cavernea</name>
    <dbReference type="NCBI Taxonomy" id="1387982"/>
    <lineage>
        <taxon>Bacteria</taxon>
        <taxon>Bacillati</taxon>
        <taxon>Actinomycetota</taxon>
        <taxon>Actinomycetes</taxon>
        <taxon>Mycobacteriales</taxon>
        <taxon>Tomitella</taxon>
    </lineage>
</organism>
<dbReference type="Gene3D" id="3.60.120.10">
    <property type="entry name" value="Anthranilate synthase"/>
    <property type="match status" value="1"/>
</dbReference>
<keyword evidence="4" id="KW-0413">Isomerase</keyword>
<evidence type="ECO:0000259" key="6">
    <source>
        <dbReference type="Pfam" id="PF00425"/>
    </source>
</evidence>
<dbReference type="Pfam" id="PF00425">
    <property type="entry name" value="Chorismate_bind"/>
    <property type="match status" value="1"/>
</dbReference>
<gene>
    <name evidence="7" type="ORF">GCM10023353_33030</name>
</gene>
<evidence type="ECO:0000256" key="3">
    <source>
        <dbReference type="ARBA" id="ARBA00012824"/>
    </source>
</evidence>
<dbReference type="PANTHER" id="PTHR42839">
    <property type="entry name" value="ISOCHORISMATE SYNTHASE ENTC"/>
    <property type="match status" value="1"/>
</dbReference>
<comment type="similarity">
    <text evidence="2">Belongs to the isochorismate synthase family.</text>
</comment>
<comment type="caution">
    <text evidence="7">The sequence shown here is derived from an EMBL/GenBank/DDBJ whole genome shotgun (WGS) entry which is preliminary data.</text>
</comment>
<sequence>MRSAGDSPGGGVDSGRSGIAAGFLLSGPGGTVSAAGRARAFDDARAAAAALRSGAAAMVVGALPFDPETPAALTVPESVTRSSGTWVPHPDAPRLSPDALGVRVTGYVPSAEEHLARIGRLLHRVDDGELDKVVAARAVLLEADGPISRTALLARLVAGDTAGNGFTVDLSPAGGRYAGRALVGASPETLVRRRGRRVECRPLAGTAARTGGTAQAGAAPQACGADGDPAARALLDSGKNLREHAFVVDWIRGALAPLCSELTVPPTPTLHSTPHLWHLGTEISGTLADPSTSALDLALALHPTPAVCGTPTDRALAAIRETEEPRGFYAGAAGWCDSDGDGEWVVAIRCAELAPDRRSALAHAGGGIVAGSRADDELAETDAKLRTLRRALGA</sequence>
<proteinExistence type="inferred from homology"/>
<evidence type="ECO:0000256" key="2">
    <source>
        <dbReference type="ARBA" id="ARBA00005297"/>
    </source>
</evidence>
<dbReference type="NCBIfam" id="TIGR00543">
    <property type="entry name" value="isochor_syn"/>
    <property type="match status" value="1"/>
</dbReference>
<feature type="domain" description="Chorismate-utilising enzyme C-terminal" evidence="6">
    <location>
        <begin position="111"/>
        <end position="384"/>
    </location>
</feature>
<reference evidence="8" key="1">
    <citation type="journal article" date="2019" name="Int. J. Syst. Evol. Microbiol.">
        <title>The Global Catalogue of Microorganisms (GCM) 10K type strain sequencing project: providing services to taxonomists for standard genome sequencing and annotation.</title>
        <authorList>
            <consortium name="The Broad Institute Genomics Platform"/>
            <consortium name="The Broad Institute Genome Sequencing Center for Infectious Disease"/>
            <person name="Wu L."/>
            <person name="Ma J."/>
        </authorList>
    </citation>
    <scope>NUCLEOTIDE SEQUENCE [LARGE SCALE GENOMIC DNA]</scope>
    <source>
        <strain evidence="8">JCM 18542</strain>
    </source>
</reference>
<evidence type="ECO:0000256" key="5">
    <source>
        <dbReference type="ARBA" id="ARBA00041564"/>
    </source>
</evidence>
<evidence type="ECO:0000256" key="1">
    <source>
        <dbReference type="ARBA" id="ARBA00000799"/>
    </source>
</evidence>
<dbReference type="InterPro" id="IPR004561">
    <property type="entry name" value="IsoChor_synthase"/>
</dbReference>